<dbReference type="Gene3D" id="2.30.42.10">
    <property type="match status" value="1"/>
</dbReference>
<protein>
    <submittedName>
        <fullName evidence="9">PDZ domain-containing protein</fullName>
    </submittedName>
</protein>
<keyword evidence="2" id="KW-0479">Metal-binding</keyword>
<dbReference type="InterPro" id="IPR051156">
    <property type="entry name" value="Mito/Outer_Membr_Metalloprot"/>
</dbReference>
<comment type="similarity">
    <text evidence="6">Belongs to the peptidase M48 family.</text>
</comment>
<dbReference type="InterPro" id="IPR036034">
    <property type="entry name" value="PDZ_sf"/>
</dbReference>
<dbReference type="AlphaFoldDB" id="A0A371RJP0"/>
<dbReference type="GO" id="GO:0046872">
    <property type="term" value="F:metal ion binding"/>
    <property type="evidence" value="ECO:0007669"/>
    <property type="project" value="UniProtKB-KW"/>
</dbReference>
<dbReference type="Proteomes" id="UP000264589">
    <property type="component" value="Unassembled WGS sequence"/>
</dbReference>
<evidence type="ECO:0000256" key="2">
    <source>
        <dbReference type="ARBA" id="ARBA00022723"/>
    </source>
</evidence>
<sequence>MRFCSVLLLMFLGACASPDFAAPSLDEAVVAAERKAAIEDAMETALSRRARVYDLSWPILTANTELCPKVRPSLGTVLADRKQLARLAGGLREKELDFIGVPDELTIMHVMAGSPADRAGIPSGARLIAVEGEAVEEPKDAADKIRERTKEEEPVTLTIADGAGRRDVTLSGVERCDYAVKISTSQAINAHAYSGDIVIYTGVIRSLEDEALRYLISHEAAHLIAEHRAKYIRNVTVSGAVITGPVLYVAGGLADRLAGAADEPPDISYRARALRFLAPWAEEFEAEADYLGLYLFARAGGDLHAAGDVFHVFSRETPAAIYARSTHPLTPERLARLRAAIDEIEAKEAAGEDLMPERVEK</sequence>
<evidence type="ECO:0000313" key="10">
    <source>
        <dbReference type="Proteomes" id="UP000264589"/>
    </source>
</evidence>
<dbReference type="SUPFAM" id="SSF50156">
    <property type="entry name" value="PDZ domain-like"/>
    <property type="match status" value="1"/>
</dbReference>
<evidence type="ECO:0000259" key="8">
    <source>
        <dbReference type="SMART" id="SM00228"/>
    </source>
</evidence>
<keyword evidence="3 6" id="KW-0378">Hydrolase</keyword>
<reference evidence="9 10" key="1">
    <citation type="submission" date="2018-08" db="EMBL/GenBank/DDBJ databases">
        <title>Parvularcula sp. SM1705, isolated from surface water of the South Sea China.</title>
        <authorList>
            <person name="Sun L."/>
        </authorList>
    </citation>
    <scope>NUCLEOTIDE SEQUENCE [LARGE SCALE GENOMIC DNA]</scope>
    <source>
        <strain evidence="9 10">SM1705</strain>
    </source>
</reference>
<dbReference type="InterPro" id="IPR001478">
    <property type="entry name" value="PDZ"/>
</dbReference>
<dbReference type="GO" id="GO:0004222">
    <property type="term" value="F:metalloendopeptidase activity"/>
    <property type="evidence" value="ECO:0007669"/>
    <property type="project" value="InterPro"/>
</dbReference>
<dbReference type="InParanoid" id="A0A371RJP0"/>
<evidence type="ECO:0000256" key="5">
    <source>
        <dbReference type="ARBA" id="ARBA00023049"/>
    </source>
</evidence>
<feature type="signal peptide" evidence="7">
    <location>
        <begin position="1"/>
        <end position="21"/>
    </location>
</feature>
<dbReference type="PANTHER" id="PTHR22726">
    <property type="entry name" value="METALLOENDOPEPTIDASE OMA1"/>
    <property type="match status" value="1"/>
</dbReference>
<evidence type="ECO:0000256" key="7">
    <source>
        <dbReference type="SAM" id="SignalP"/>
    </source>
</evidence>
<dbReference type="InterPro" id="IPR041489">
    <property type="entry name" value="PDZ_6"/>
</dbReference>
<keyword evidence="1 6" id="KW-0645">Protease</keyword>
<dbReference type="GO" id="GO:0051603">
    <property type="term" value="P:proteolysis involved in protein catabolic process"/>
    <property type="evidence" value="ECO:0007669"/>
    <property type="project" value="TreeGrafter"/>
</dbReference>
<dbReference type="Pfam" id="PF01435">
    <property type="entry name" value="Peptidase_M48"/>
    <property type="match status" value="1"/>
</dbReference>
<evidence type="ECO:0000256" key="4">
    <source>
        <dbReference type="ARBA" id="ARBA00022833"/>
    </source>
</evidence>
<keyword evidence="10" id="KW-1185">Reference proteome</keyword>
<comment type="caution">
    <text evidence="9">The sequence shown here is derived from an EMBL/GenBank/DDBJ whole genome shotgun (WGS) entry which is preliminary data.</text>
</comment>
<dbReference type="InterPro" id="IPR001915">
    <property type="entry name" value="Peptidase_M48"/>
</dbReference>
<keyword evidence="4 6" id="KW-0862">Zinc</keyword>
<dbReference type="Pfam" id="PF17820">
    <property type="entry name" value="PDZ_6"/>
    <property type="match status" value="1"/>
</dbReference>
<feature type="chain" id="PRO_5016936959" evidence="7">
    <location>
        <begin position="22"/>
        <end position="361"/>
    </location>
</feature>
<dbReference type="SMART" id="SM00228">
    <property type="entry name" value="PDZ"/>
    <property type="match status" value="1"/>
</dbReference>
<proteinExistence type="inferred from homology"/>
<dbReference type="PROSITE" id="PS51257">
    <property type="entry name" value="PROKAR_LIPOPROTEIN"/>
    <property type="match status" value="1"/>
</dbReference>
<comment type="cofactor">
    <cofactor evidence="6">
        <name>Zn(2+)</name>
        <dbReference type="ChEBI" id="CHEBI:29105"/>
    </cofactor>
    <text evidence="6">Binds 1 zinc ion per subunit.</text>
</comment>
<organism evidence="9 10">
    <name type="scientific">Parvularcula marina</name>
    <dbReference type="NCBI Taxonomy" id="2292771"/>
    <lineage>
        <taxon>Bacteria</taxon>
        <taxon>Pseudomonadati</taxon>
        <taxon>Pseudomonadota</taxon>
        <taxon>Alphaproteobacteria</taxon>
        <taxon>Parvularculales</taxon>
        <taxon>Parvularculaceae</taxon>
        <taxon>Parvularcula</taxon>
    </lineage>
</organism>
<accession>A0A371RJP0</accession>
<evidence type="ECO:0000256" key="6">
    <source>
        <dbReference type="RuleBase" id="RU003983"/>
    </source>
</evidence>
<dbReference type="EMBL" id="QUQO01000001">
    <property type="protein sequence ID" value="RFB05636.1"/>
    <property type="molecule type" value="Genomic_DNA"/>
</dbReference>
<keyword evidence="7" id="KW-0732">Signal</keyword>
<dbReference type="GO" id="GO:0016020">
    <property type="term" value="C:membrane"/>
    <property type="evidence" value="ECO:0007669"/>
    <property type="project" value="TreeGrafter"/>
</dbReference>
<dbReference type="OrthoDB" id="7338723at2"/>
<dbReference type="PANTHER" id="PTHR22726:SF1">
    <property type="entry name" value="METALLOENDOPEPTIDASE OMA1, MITOCHONDRIAL"/>
    <property type="match status" value="1"/>
</dbReference>
<evidence type="ECO:0000256" key="1">
    <source>
        <dbReference type="ARBA" id="ARBA00022670"/>
    </source>
</evidence>
<feature type="domain" description="PDZ" evidence="8">
    <location>
        <begin position="72"/>
        <end position="163"/>
    </location>
</feature>
<keyword evidence="5 6" id="KW-0482">Metalloprotease</keyword>
<dbReference type="RefSeq" id="WP_116392270.1">
    <property type="nucleotide sequence ID" value="NZ_QUQO01000001.1"/>
</dbReference>
<name>A0A371RJP0_9PROT</name>
<gene>
    <name evidence="9" type="ORF">DX908_10375</name>
</gene>
<evidence type="ECO:0000313" key="9">
    <source>
        <dbReference type="EMBL" id="RFB05636.1"/>
    </source>
</evidence>
<evidence type="ECO:0000256" key="3">
    <source>
        <dbReference type="ARBA" id="ARBA00022801"/>
    </source>
</evidence>